<feature type="domain" description="Fibrinogen C-terminal" evidence="15">
    <location>
        <begin position="2077"/>
        <end position="2290"/>
    </location>
</feature>
<dbReference type="SUPFAM" id="SSF49265">
    <property type="entry name" value="Fibronectin type III"/>
    <property type="match status" value="5"/>
</dbReference>
<feature type="disulfide bond" evidence="10">
    <location>
        <begin position="395"/>
        <end position="405"/>
    </location>
</feature>
<feature type="domain" description="Fibronectin type-III" evidence="14">
    <location>
        <begin position="1898"/>
        <end position="1985"/>
    </location>
</feature>
<dbReference type="InterPro" id="IPR002181">
    <property type="entry name" value="Fibrinogen_a/b/g_C_dom"/>
</dbReference>
<evidence type="ECO:0000256" key="9">
    <source>
        <dbReference type="ARBA" id="ARBA00023180"/>
    </source>
</evidence>
<keyword evidence="7" id="KW-0677">Repeat</keyword>
<reference evidence="16 17" key="1">
    <citation type="submission" date="2019-02" db="EMBL/GenBank/DDBJ databases">
        <title>Opniocepnalus argus genome.</title>
        <authorList>
            <person name="Zhou C."/>
            <person name="Xiao S."/>
        </authorList>
    </citation>
    <scope>NUCLEOTIDE SEQUENCE [LARGE SCALE GENOMIC DNA]</scope>
    <source>
        <strain evidence="16">OARG1902GOOAL</strain>
        <tissue evidence="16">Muscle</tissue>
    </source>
</reference>
<feature type="domain" description="EGF-like" evidence="13">
    <location>
        <begin position="391"/>
        <end position="422"/>
    </location>
</feature>
<comment type="caution">
    <text evidence="10">Lacks conserved residue(s) required for the propagation of feature annotation.</text>
</comment>
<evidence type="ECO:0000256" key="4">
    <source>
        <dbReference type="ARBA" id="ARBA00022530"/>
    </source>
</evidence>
<feature type="compositionally biased region" description="Low complexity" evidence="11">
    <location>
        <begin position="1972"/>
        <end position="1983"/>
    </location>
</feature>
<evidence type="ECO:0000259" key="14">
    <source>
        <dbReference type="PROSITE" id="PS50853"/>
    </source>
</evidence>
<evidence type="ECO:0000313" key="17">
    <source>
        <dbReference type="Proteomes" id="UP000503349"/>
    </source>
</evidence>
<dbReference type="Pfam" id="PF00147">
    <property type="entry name" value="Fibrinogen_C"/>
    <property type="match status" value="1"/>
</dbReference>
<feature type="region of interest" description="Disordered" evidence="11">
    <location>
        <begin position="810"/>
        <end position="831"/>
    </location>
</feature>
<dbReference type="PROSITE" id="PS00514">
    <property type="entry name" value="FIBRINOGEN_C_1"/>
    <property type="match status" value="1"/>
</dbReference>
<keyword evidence="9" id="KW-0325">Glycoprotein</keyword>
<feature type="disulfide bond" evidence="10">
    <location>
        <begin position="147"/>
        <end position="157"/>
    </location>
</feature>
<feature type="domain" description="Fibronectin type-III" evidence="14">
    <location>
        <begin position="1991"/>
        <end position="2080"/>
    </location>
</feature>
<keyword evidence="4" id="KW-0272">Extracellular matrix</keyword>
<evidence type="ECO:0000256" key="7">
    <source>
        <dbReference type="ARBA" id="ARBA00022737"/>
    </source>
</evidence>
<dbReference type="InterPro" id="IPR003961">
    <property type="entry name" value="FN3_dom"/>
</dbReference>
<evidence type="ECO:0000256" key="1">
    <source>
        <dbReference type="ARBA" id="ARBA00004498"/>
    </source>
</evidence>
<evidence type="ECO:0000259" key="15">
    <source>
        <dbReference type="PROSITE" id="PS51406"/>
    </source>
</evidence>
<feature type="compositionally biased region" description="Polar residues" evidence="11">
    <location>
        <begin position="1539"/>
        <end position="1551"/>
    </location>
</feature>
<feature type="chain" id="PRO_5026210186" evidence="12">
    <location>
        <begin position="17"/>
        <end position="2297"/>
    </location>
</feature>
<dbReference type="PROSITE" id="PS00022">
    <property type="entry name" value="EGF_1"/>
    <property type="match status" value="6"/>
</dbReference>
<feature type="disulfide bond" evidence="10">
    <location>
        <begin position="412"/>
        <end position="421"/>
    </location>
</feature>
<feature type="compositionally biased region" description="Basic and acidic residues" evidence="11">
    <location>
        <begin position="1684"/>
        <end position="1710"/>
    </location>
</feature>
<evidence type="ECO:0000256" key="12">
    <source>
        <dbReference type="SAM" id="SignalP"/>
    </source>
</evidence>
<proteinExistence type="inferred from homology"/>
<keyword evidence="6 12" id="KW-0732">Signal</keyword>
<feature type="region of interest" description="Disordered" evidence="11">
    <location>
        <begin position="1539"/>
        <end position="1592"/>
    </location>
</feature>
<feature type="compositionally biased region" description="Polar residues" evidence="11">
    <location>
        <begin position="941"/>
        <end position="955"/>
    </location>
</feature>
<accession>A0A6G1QWR0</accession>
<keyword evidence="8 10" id="KW-1015">Disulfide bond</keyword>
<feature type="compositionally biased region" description="Basic and acidic residues" evidence="11">
    <location>
        <begin position="810"/>
        <end position="828"/>
    </location>
</feature>
<dbReference type="PANTHER" id="PTHR46708">
    <property type="entry name" value="TENASCIN"/>
    <property type="match status" value="1"/>
</dbReference>
<evidence type="ECO:0000313" key="16">
    <source>
        <dbReference type="EMBL" id="KAF3706934.1"/>
    </source>
</evidence>
<feature type="domain" description="Fibronectin type-III" evidence="14">
    <location>
        <begin position="1808"/>
        <end position="1897"/>
    </location>
</feature>
<feature type="disulfide bond" evidence="10">
    <location>
        <begin position="567"/>
        <end position="576"/>
    </location>
</feature>
<dbReference type="InterPro" id="IPR000742">
    <property type="entry name" value="EGF"/>
</dbReference>
<dbReference type="Proteomes" id="UP000503349">
    <property type="component" value="Chromosome 1"/>
</dbReference>
<evidence type="ECO:0000256" key="10">
    <source>
        <dbReference type="PROSITE-ProRule" id="PRU00076"/>
    </source>
</evidence>
<dbReference type="CDD" id="cd00054">
    <property type="entry name" value="EGF_CA"/>
    <property type="match status" value="6"/>
</dbReference>
<dbReference type="Gene3D" id="2.60.40.10">
    <property type="entry name" value="Immunoglobulins"/>
    <property type="match status" value="6"/>
</dbReference>
<keyword evidence="17" id="KW-1185">Reference proteome</keyword>
<evidence type="ECO:0000256" key="5">
    <source>
        <dbReference type="ARBA" id="ARBA00022536"/>
    </source>
</evidence>
<feature type="disulfide bond" evidence="10">
    <location>
        <begin position="550"/>
        <end position="560"/>
    </location>
</feature>
<dbReference type="Pfam" id="PF07974">
    <property type="entry name" value="EGF_2"/>
    <property type="match status" value="1"/>
</dbReference>
<dbReference type="GO" id="GO:0031175">
    <property type="term" value="P:neuron projection development"/>
    <property type="evidence" value="ECO:0007669"/>
    <property type="project" value="TreeGrafter"/>
</dbReference>
<feature type="signal peptide" evidence="12">
    <location>
        <begin position="1"/>
        <end position="16"/>
    </location>
</feature>
<evidence type="ECO:0000256" key="8">
    <source>
        <dbReference type="ARBA" id="ARBA00023157"/>
    </source>
</evidence>
<keyword evidence="3" id="KW-0964">Secreted</keyword>
<feature type="compositionally biased region" description="Basic and acidic residues" evidence="11">
    <location>
        <begin position="1717"/>
        <end position="1730"/>
    </location>
</feature>
<feature type="compositionally biased region" description="Polar residues" evidence="11">
    <location>
        <begin position="970"/>
        <end position="986"/>
    </location>
</feature>
<dbReference type="Gene3D" id="2.10.25.10">
    <property type="entry name" value="Laminin"/>
    <property type="match status" value="14"/>
</dbReference>
<dbReference type="FunFam" id="2.10.25.10:FF:000001">
    <property type="entry name" value="Tenascin C"/>
    <property type="match status" value="14"/>
</dbReference>
<sequence length="2297" mass="246461">MFPLTLSLILLLPALSIQTPSTSRELQVGGHRSPRDTKQDTIKVVISEGCANQADSADSSQGGKEIDLVPGSPLVLTHKIKLVPSSSGSGSGSCGWEADFATLRERLERLEREVSVLREKCGGAEGGCCTSKESKGAGCIIKPGNECPNECSDQGRCMDGKCVCFHGFSGADCSESSCPGNCNNNGRCVKGQCVCDPGFSGSDCSERSCPDNCSSQGRCVNGRCVCNSGFTGPSCSSESCPANCNNRGQCVSGQCVCNPGFSGSDCSQRTCPNNCADHGRCVNGNCVCDSGFTGADCSEISCPGNCNNRGRCVSGKCVCNPGFAGTVCSEKACPNNCNNRGRCVNGKCVCDSGFTGADCSEISCPGNCNGRGSCVNGQCVCNPGFKGTDCSEKVCAHDCNNHGRCVNGKCVCDSGFTGVDCSNIACPGNCNKRGRCVNGQCVCNPGFTGTDCSEKACPHDCDNRGRCVNGKCVCDSGFTGADCSQVACPGNCKKRGRCINGQCVCAEGFTGADCSEKACPNNCSNQGKCVKGTCVCNGGFAGPDCAAKACPNNCSNRGQCMNGRCVCQRGFTGQDCSLCEEGMTGPNCDTAMSGVSQLSTQNITETSVTLVWTPPSVQYDRYRLTFTSQKEHDQQVTMQVEGSLTTFTQTGLAAGQEYTVTITGELDGRKGAESSTEFMTLIPGPTNLKVVKTTSTSAVVQWEKSQGEIDRYHLTVTPSDAAGKSQEMTIPMGQDSAHILQLEAGHLYDIVLVAEKGTSRSRPVTTQAVPGKTLPSVTTAALTMQVTQAPGQEVGDSEQEFNPSLEVQVPEKGRREGGSEADPVKVRGIDGSNEYSSITQPLFSRTMAKNGTKPKVFQRLRKPNVPGPFRFNATRVVPGGRKVGPGALKKPLLGWDKKISIVPKKLKPAVPKIGHRRVSLNVSDPSFKASSSERRDDKNPTLMSETDSETNSPSSLREMKEQTDVGVSGQGNETAPVSSEPTGTAQRQEKKCLNKIKVTHVRLPLKDRGSGCGGDGAMAVGKILGSDEVSPEVDGTRSSVKSDTEYSSDPLHKLLTDTFDNLNITTFSVHLSEPSNLSADVETARKQILSRLKPVSSSSSSSSSSQSLLFQSSAAASSSLTYQPSITESSSSASSSPMLSLSTMAPSSQNTYLTSSSSPVPAPLPSLSPSSSSNSDESDSVGLNKLDADNSISTTTVTPSKDKKRLPSKHGELLRHAFPKHGYSRYPPRSFPNKTLNLGIRDRASVGLNLNPRQKTENNRTTTKQFSSSPSSSNSEVSPSVELKTPVKNVREHGLSTTVFSRDDQNQNKMPAGRRWIPGTLKTGHLHRPFLNIRNNQNRTRPNVRFMTRPSQPKTVTQKEQMSPTQLPATLSAPVSKESFLSKGAELGGEVKGDFVGKRMSITSMPNEMSNQTLTGIGGPSSIRPTTKVGYSHRVQPIGPLTNKTRQIIRLSEHPYRGRKPLPTRKINGGSRIAVVSQSVPKLPAEEDVPRPTQVVTISRVEKETGKVEPHRKINGPNTLIRQTNELEQGSNVLIQTTQFEEEISNPNTNLESDKKKEAADGGKNNGGTSRGSPTIRQSFSRPVPLTKKKIQPKNRIAHYISGSKRGEHPKTNHTAGRLLDRKTAQTGIAASKPVMPPDVSSVGVTREPLDYVGVANRSSDGFTLMWDSPEGKYKSFVVTTKEVGKTEEPKPKAVRVDQSEPIDFEKDGGNEEDSTESIKEADNTVSEAENRLTESVITQIPKNKSSTTVKHATQSDKGLIKVLPGSTRSFQFEDLFPQTEYTVTLLGMGPGLLSRLHKLVISTGPEPPTNIVFSKVTENSLTVSWTKPKSPVSGFKVTYTHTEDGEPMSVSVDSEQSAFTLSQLLPGSSYEVSIISTLGLDESDPVKDLVMTLPDPPTDLRAINITDTKALLLWRPALAAVDKYTIVYGSGTGSELRVSVSGNAAEQQLSGLEGSTTYTVTVTSQLDSLESPPTTTSFTTTSGSGGDGDGPGDLQVKNVTPRTALLSWKPSSNPAGSYRLTYQTEGQEMKEVIVDPSVSEYNLTRLHPGSKYLAQLQTEEGGRYISGASAEFTTRTLRFPFPADCSEELQNGMRTSGEVEIFPQGKLGQTIVVYCDMETDGGGWTVFQRRMDGSVNFFRGWNDYVNGFGNPSGDFWLGLEGLHNLTAMNRMTLRVDLRDGDESVFAKYSTFDVSKKNYKLTVGGYSGNAGDSLSYHNNQIFSTRDRDRTQFITRCAMSYRGGWWYKNCHEANLNGLYGINVKHQGVIWTTWKGKKFSIPFTEMKMRPAAFSPPARG</sequence>
<feature type="compositionally biased region" description="Basic and acidic residues" evidence="11">
    <location>
        <begin position="1552"/>
        <end position="1561"/>
    </location>
</feature>
<dbReference type="InterPro" id="IPR013111">
    <property type="entry name" value="EGF_extracell"/>
</dbReference>
<dbReference type="NCBIfam" id="NF040941">
    <property type="entry name" value="GGGWT_bact"/>
    <property type="match status" value="1"/>
</dbReference>
<dbReference type="InterPro" id="IPR050991">
    <property type="entry name" value="ECM_Regulatory_Proteins"/>
</dbReference>
<dbReference type="InterPro" id="IPR014716">
    <property type="entry name" value="Fibrinogen_a/b/g_C_1"/>
</dbReference>
<evidence type="ECO:0000256" key="2">
    <source>
        <dbReference type="ARBA" id="ARBA00008673"/>
    </source>
</evidence>
<dbReference type="Pfam" id="PF00041">
    <property type="entry name" value="fn3"/>
    <property type="match status" value="5"/>
</dbReference>
<dbReference type="EMBL" id="CM015712">
    <property type="protein sequence ID" value="KAF3706934.1"/>
    <property type="molecule type" value="Genomic_DNA"/>
</dbReference>
<evidence type="ECO:0000259" key="13">
    <source>
        <dbReference type="PROSITE" id="PS50026"/>
    </source>
</evidence>
<feature type="region of interest" description="Disordered" evidence="11">
    <location>
        <begin position="1125"/>
        <end position="1282"/>
    </location>
</feature>
<gene>
    <name evidence="16" type="ORF">EXN66_Car000105</name>
</gene>
<dbReference type="InterPro" id="IPR036056">
    <property type="entry name" value="Fibrinogen-like_C"/>
</dbReference>
<dbReference type="Gene3D" id="3.90.215.10">
    <property type="entry name" value="Gamma Fibrinogen, chain A, domain 1"/>
    <property type="match status" value="1"/>
</dbReference>
<name>A0A6G1QWR0_CHAAH</name>
<feature type="region of interest" description="Disordered" evidence="11">
    <location>
        <begin position="1028"/>
        <end position="1047"/>
    </location>
</feature>
<feature type="domain" description="EGF-like" evidence="13">
    <location>
        <begin position="546"/>
        <end position="577"/>
    </location>
</feature>
<feature type="compositionally biased region" description="Low complexity" evidence="11">
    <location>
        <begin position="1267"/>
        <end position="1282"/>
    </location>
</feature>
<dbReference type="SUPFAM" id="SSF56496">
    <property type="entry name" value="Fibrinogen C-terminal domain-like"/>
    <property type="match status" value="1"/>
</dbReference>
<dbReference type="Pfam" id="PF23106">
    <property type="entry name" value="EGF_Teneurin"/>
    <property type="match status" value="5"/>
</dbReference>
<dbReference type="PROSITE" id="PS50853">
    <property type="entry name" value="FN3"/>
    <property type="match status" value="5"/>
</dbReference>
<feature type="disulfide bond" evidence="10">
    <location>
        <begin position="164"/>
        <end position="173"/>
    </location>
</feature>
<dbReference type="Pfam" id="PF25024">
    <property type="entry name" value="EGF_TEN"/>
    <property type="match status" value="1"/>
</dbReference>
<feature type="compositionally biased region" description="Polar residues" evidence="11">
    <location>
        <begin position="1190"/>
        <end position="1199"/>
    </location>
</feature>
<feature type="region of interest" description="Disordered" evidence="11">
    <location>
        <begin position="1684"/>
        <end position="1730"/>
    </location>
</feature>
<feature type="domain" description="EGF-like" evidence="13">
    <location>
        <begin position="143"/>
        <end position="174"/>
    </location>
</feature>
<dbReference type="PROSITE" id="PS50026">
    <property type="entry name" value="EGF_3"/>
    <property type="match status" value="3"/>
</dbReference>
<keyword evidence="5 10" id="KW-0245">EGF-like domain</keyword>
<dbReference type="FunFam" id="3.90.215.10:FF:000001">
    <property type="entry name" value="Tenascin isoform 1"/>
    <property type="match status" value="1"/>
</dbReference>
<comment type="similarity">
    <text evidence="2">Belongs to the tenascin family.</text>
</comment>
<dbReference type="PROSITE" id="PS01186">
    <property type="entry name" value="EGF_2"/>
    <property type="match status" value="5"/>
</dbReference>
<feature type="region of interest" description="Disordered" evidence="11">
    <location>
        <begin position="921"/>
        <end position="991"/>
    </location>
</feature>
<comment type="subcellular location">
    <subcellularLocation>
        <location evidence="1">Secreted</location>
        <location evidence="1">Extracellular space</location>
        <location evidence="1">Extracellular matrix</location>
    </subcellularLocation>
</comment>
<feature type="domain" description="Fibronectin type-III" evidence="14">
    <location>
        <begin position="594"/>
        <end position="685"/>
    </location>
</feature>
<feature type="domain" description="Fibronectin type-III" evidence="14">
    <location>
        <begin position="686"/>
        <end position="776"/>
    </location>
</feature>
<dbReference type="CDD" id="cd00087">
    <property type="entry name" value="FReD"/>
    <property type="match status" value="1"/>
</dbReference>
<dbReference type="InterPro" id="IPR020837">
    <property type="entry name" value="Fibrinogen_CS"/>
</dbReference>
<organism evidence="16 17">
    <name type="scientific">Channa argus</name>
    <name type="common">Northern snakehead</name>
    <name type="synonym">Ophicephalus argus</name>
    <dbReference type="NCBI Taxonomy" id="215402"/>
    <lineage>
        <taxon>Eukaryota</taxon>
        <taxon>Metazoa</taxon>
        <taxon>Chordata</taxon>
        <taxon>Craniata</taxon>
        <taxon>Vertebrata</taxon>
        <taxon>Euteleostomi</taxon>
        <taxon>Actinopterygii</taxon>
        <taxon>Neopterygii</taxon>
        <taxon>Teleostei</taxon>
        <taxon>Neoteleostei</taxon>
        <taxon>Acanthomorphata</taxon>
        <taxon>Anabantaria</taxon>
        <taxon>Anabantiformes</taxon>
        <taxon>Channoidei</taxon>
        <taxon>Channidae</taxon>
        <taxon>Channa</taxon>
    </lineage>
</organism>
<dbReference type="SMART" id="SM00186">
    <property type="entry name" value="FBG"/>
    <property type="match status" value="1"/>
</dbReference>
<dbReference type="PROSITE" id="PS51406">
    <property type="entry name" value="FIBRINOGEN_C_2"/>
    <property type="match status" value="1"/>
</dbReference>
<dbReference type="GO" id="GO:0030155">
    <property type="term" value="P:regulation of cell adhesion"/>
    <property type="evidence" value="ECO:0007669"/>
    <property type="project" value="TreeGrafter"/>
</dbReference>
<feature type="compositionally biased region" description="Polar residues" evidence="11">
    <location>
        <begin position="921"/>
        <end position="930"/>
    </location>
</feature>
<dbReference type="InterPro" id="IPR013783">
    <property type="entry name" value="Ig-like_fold"/>
</dbReference>
<feature type="region of interest" description="Disordered" evidence="11">
    <location>
        <begin position="1966"/>
        <end position="1996"/>
    </location>
</feature>
<evidence type="ECO:0000256" key="11">
    <source>
        <dbReference type="SAM" id="MobiDB-lite"/>
    </source>
</evidence>
<dbReference type="PANTHER" id="PTHR46708:SF1">
    <property type="entry name" value="TENASCIN"/>
    <property type="match status" value="1"/>
</dbReference>
<reference evidence="17" key="2">
    <citation type="submission" date="2019-02" db="EMBL/GenBank/DDBJ databases">
        <title>Opniocepnalus argus Var Kimnra genome.</title>
        <authorList>
            <person name="Zhou C."/>
            <person name="Xiao S."/>
        </authorList>
    </citation>
    <scope>NUCLEOTIDE SEQUENCE [LARGE SCALE GENOMIC DNA]</scope>
</reference>
<protein>
    <submittedName>
        <fullName evidence="16">Tenascin</fullName>
    </submittedName>
</protein>
<evidence type="ECO:0000256" key="3">
    <source>
        <dbReference type="ARBA" id="ARBA00022525"/>
    </source>
</evidence>
<dbReference type="SMART" id="SM00060">
    <property type="entry name" value="FN3"/>
    <property type="match status" value="6"/>
</dbReference>
<dbReference type="InterPro" id="IPR036116">
    <property type="entry name" value="FN3_sf"/>
</dbReference>
<dbReference type="SMART" id="SM00181">
    <property type="entry name" value="EGF"/>
    <property type="match status" value="14"/>
</dbReference>
<dbReference type="GO" id="GO:0005615">
    <property type="term" value="C:extracellular space"/>
    <property type="evidence" value="ECO:0007669"/>
    <property type="project" value="TreeGrafter"/>
</dbReference>
<dbReference type="CDD" id="cd00063">
    <property type="entry name" value="FN3"/>
    <property type="match status" value="4"/>
</dbReference>
<feature type="compositionally biased region" description="Polar residues" evidence="11">
    <location>
        <begin position="1571"/>
        <end position="1581"/>
    </location>
</feature>
<evidence type="ECO:0000256" key="6">
    <source>
        <dbReference type="ARBA" id="ARBA00022729"/>
    </source>
</evidence>
<feature type="compositionally biased region" description="Low complexity" evidence="11">
    <location>
        <begin position="1129"/>
        <end position="1159"/>
    </location>
</feature>